<sequence>CSMATKFYQHALALAFAVHEINQDPQILPNVTLGFHICDSYYDATMTYRSTLDLLFKSHQFSPNYKCDKQRNLIAVIGGLGAATSSHIAKLLDFYKIPQIIYGSFDLQELKTTHYSSFYSMVPKESHQNIGIVHLLQYFGWIWVGIFAVDNNSGQHFLQSLEPLLHENGICAAYTKRLPYIARLDKMEEHIEICYSIYKQLKNDIHVVIIYGESLTIAALRFILTLGGIENEKLYFKKVWIMTAQLDFMLTGLLRGWDLQIFHGAIAFAIHSEDTPNFSEFLKTINPHWNKGDRFIQVFWEQAFDCFFPESWEQTEVMGQCTGNEKLEDIFKPLFEMSMTGHSYSVYNAVHSVARALHDMCHLTGICTHHPKIHHTVLNAWEVFDLWFCDTKSILFVMSYYVVVSKIIFIYITPFSPLNKYLLLVQKVGKVDPNAPQGEQFTIDESMLVWHPGFKQVPPFSLCNERCRPGCRKKKKEDQPFCCYDCILCPDGEISNSTDMDDCFRCPEDHYPSNGRNTCIPKNITFLSYKDPLGISLSAIAVSFVLITILVLQIFIKHKDTPIVKANNRNLSYILLISLLLCFLSPFLFLGQPEEVRCLLRQPTFGILFSVAVSCVLAKTMIVSLAFLATKPGSWMNKWAGRRLPYSIAVSSCLIQASICIAWLATSPPFPDVDMHSAHEEIILQCNEGSVTMFYCVLSYMGFLALASFIVAFLVRKLPDRFNEAKFITFSMLAFCSVWISFVPTYLSATGKAMVAVEIFSILTSGASLLGCIFFPKCYIIVLRPGLNNRKHLLRQF</sequence>
<evidence type="ECO:0000256" key="9">
    <source>
        <dbReference type="ARBA" id="ARBA00023170"/>
    </source>
</evidence>
<dbReference type="InterPro" id="IPR017979">
    <property type="entry name" value="GPCR_3_CS"/>
</dbReference>
<accession>L7MZJ2</accession>
<dbReference type="GeneTree" id="ENSGT00950000182788"/>
<dbReference type="FunFam" id="2.10.50.30:FF:000002">
    <property type="entry name" value="Vomeronasal 2 receptor, h1"/>
    <property type="match status" value="1"/>
</dbReference>
<evidence type="ECO:0000313" key="15">
    <source>
        <dbReference type="Proteomes" id="UP000001646"/>
    </source>
</evidence>
<feature type="transmembrane region" description="Helical" evidence="12">
    <location>
        <begin position="533"/>
        <end position="552"/>
    </location>
</feature>
<dbReference type="CDD" id="cd15283">
    <property type="entry name" value="7tmC_V2R_pheromone"/>
    <property type="match status" value="1"/>
</dbReference>
<evidence type="ECO:0000256" key="1">
    <source>
        <dbReference type="ARBA" id="ARBA00004651"/>
    </source>
</evidence>
<feature type="transmembrane region" description="Helical" evidence="12">
    <location>
        <begin position="573"/>
        <end position="592"/>
    </location>
</feature>
<dbReference type="Pfam" id="PF00003">
    <property type="entry name" value="7tm_3"/>
    <property type="match status" value="1"/>
</dbReference>
<keyword evidence="7" id="KW-0297">G-protein coupled receptor</keyword>
<evidence type="ECO:0000256" key="11">
    <source>
        <dbReference type="ARBA" id="ARBA00023224"/>
    </source>
</evidence>
<feature type="domain" description="G-protein coupled receptors family 3 profile" evidence="13">
    <location>
        <begin position="533"/>
        <end position="792"/>
    </location>
</feature>
<protein>
    <recommendedName>
        <fullName evidence="13">G-protein coupled receptors family 3 profile domain-containing protein</fullName>
    </recommendedName>
</protein>
<keyword evidence="15" id="KW-1185">Reference proteome</keyword>
<dbReference type="PRINTS" id="PR01535">
    <property type="entry name" value="VOMERONASL2R"/>
</dbReference>
<name>L7MZJ2_ANOCA</name>
<dbReference type="InterPro" id="IPR000337">
    <property type="entry name" value="GPCR_3"/>
</dbReference>
<feature type="transmembrane region" description="Helical" evidence="12">
    <location>
        <begin position="727"/>
        <end position="747"/>
    </location>
</feature>
<evidence type="ECO:0000256" key="12">
    <source>
        <dbReference type="SAM" id="Phobius"/>
    </source>
</evidence>
<dbReference type="Gene3D" id="2.10.50.30">
    <property type="entry name" value="GPCR, family 3, nine cysteines domain"/>
    <property type="match status" value="1"/>
</dbReference>
<dbReference type="InterPro" id="IPR028082">
    <property type="entry name" value="Peripla_BP_I"/>
</dbReference>
<keyword evidence="6 12" id="KW-1133">Transmembrane helix</keyword>
<feature type="transmembrane region" description="Helical" evidence="12">
    <location>
        <begin position="604"/>
        <end position="628"/>
    </location>
</feature>
<dbReference type="PANTHER" id="PTHR24061:SF599">
    <property type="entry name" value="G-PROTEIN COUPLED RECEPTORS FAMILY 3 PROFILE DOMAIN-CONTAINING PROTEIN"/>
    <property type="match status" value="1"/>
</dbReference>
<feature type="transmembrane region" description="Helical" evidence="12">
    <location>
        <begin position="644"/>
        <end position="665"/>
    </location>
</feature>
<keyword evidence="3" id="KW-1003">Cell membrane</keyword>
<feature type="transmembrane region" description="Helical" evidence="12">
    <location>
        <begin position="692"/>
        <end position="715"/>
    </location>
</feature>
<feature type="transmembrane region" description="Helical" evidence="12">
    <location>
        <begin position="394"/>
        <end position="412"/>
    </location>
</feature>
<dbReference type="PRINTS" id="PR00248">
    <property type="entry name" value="GPCRMGR"/>
</dbReference>
<organism evidence="14 15">
    <name type="scientific">Anolis carolinensis</name>
    <name type="common">Green anole</name>
    <name type="synonym">American chameleon</name>
    <dbReference type="NCBI Taxonomy" id="28377"/>
    <lineage>
        <taxon>Eukaryota</taxon>
        <taxon>Metazoa</taxon>
        <taxon>Chordata</taxon>
        <taxon>Craniata</taxon>
        <taxon>Vertebrata</taxon>
        <taxon>Euteleostomi</taxon>
        <taxon>Lepidosauria</taxon>
        <taxon>Squamata</taxon>
        <taxon>Bifurcata</taxon>
        <taxon>Unidentata</taxon>
        <taxon>Episquamata</taxon>
        <taxon>Toxicofera</taxon>
        <taxon>Iguania</taxon>
        <taxon>Dactyloidae</taxon>
        <taxon>Anolis</taxon>
    </lineage>
</organism>
<keyword evidence="10" id="KW-0325">Glycoprotein</keyword>
<dbReference type="InterPro" id="IPR038550">
    <property type="entry name" value="GPCR_3_9-Cys_sf"/>
</dbReference>
<dbReference type="Pfam" id="PF07562">
    <property type="entry name" value="NCD3G"/>
    <property type="match status" value="1"/>
</dbReference>
<dbReference type="GO" id="GO:0004930">
    <property type="term" value="F:G protein-coupled receptor activity"/>
    <property type="evidence" value="ECO:0007669"/>
    <property type="project" value="UniProtKB-KW"/>
</dbReference>
<evidence type="ECO:0000256" key="2">
    <source>
        <dbReference type="ARBA" id="ARBA00007242"/>
    </source>
</evidence>
<keyword evidence="9" id="KW-0675">Receptor</keyword>
<evidence type="ECO:0000256" key="4">
    <source>
        <dbReference type="ARBA" id="ARBA00022692"/>
    </source>
</evidence>
<evidence type="ECO:0000313" key="14">
    <source>
        <dbReference type="Ensembl" id="ENSACAP00000002837.3"/>
    </source>
</evidence>
<dbReference type="InterPro" id="IPR017978">
    <property type="entry name" value="GPCR_3_C"/>
</dbReference>
<keyword evidence="11" id="KW-0807">Transducer</keyword>
<dbReference type="InterPro" id="IPR011500">
    <property type="entry name" value="GPCR_3_9-Cys_dom"/>
</dbReference>
<evidence type="ECO:0000256" key="10">
    <source>
        <dbReference type="ARBA" id="ARBA00023180"/>
    </source>
</evidence>
<keyword evidence="8 12" id="KW-0472">Membrane</keyword>
<dbReference type="AlphaFoldDB" id="L7MZJ2"/>
<dbReference type="HOGENOM" id="CLU_005389_5_0_1"/>
<evidence type="ECO:0000256" key="7">
    <source>
        <dbReference type="ARBA" id="ARBA00023040"/>
    </source>
</evidence>
<dbReference type="FunFam" id="3.40.50.2300:FF:000024">
    <property type="entry name" value="Vomeronasal 2, receptor 73"/>
    <property type="match status" value="1"/>
</dbReference>
<reference evidence="14" key="2">
    <citation type="submission" date="2025-08" db="UniProtKB">
        <authorList>
            <consortium name="Ensembl"/>
        </authorList>
    </citation>
    <scope>IDENTIFICATION</scope>
</reference>
<dbReference type="PROSITE" id="PS00981">
    <property type="entry name" value="G_PROTEIN_RECEP_F3_3"/>
    <property type="match status" value="1"/>
</dbReference>
<reference evidence="14" key="1">
    <citation type="submission" date="2009-12" db="EMBL/GenBank/DDBJ databases">
        <title>The Genome Sequence of Anolis carolinensis (Green Anole Lizard).</title>
        <authorList>
            <consortium name="The Genome Sequencing Platform"/>
            <person name="Di Palma F."/>
            <person name="Alfoldi J."/>
            <person name="Heiman D."/>
            <person name="Young S."/>
            <person name="Grabherr M."/>
            <person name="Johnson J."/>
            <person name="Lander E.S."/>
            <person name="Lindblad-Toh K."/>
        </authorList>
    </citation>
    <scope>NUCLEOTIDE SEQUENCE [LARGE SCALE GENOMIC DNA]</scope>
    <source>
        <strain evidence="14">JBL SC #1</strain>
    </source>
</reference>
<keyword evidence="5" id="KW-0732">Signal</keyword>
<proteinExistence type="inferred from homology"/>
<comment type="subcellular location">
    <subcellularLocation>
        <location evidence="1">Cell membrane</location>
        <topology evidence="1">Multi-pass membrane protein</topology>
    </subcellularLocation>
</comment>
<dbReference type="PANTHER" id="PTHR24061">
    <property type="entry name" value="CALCIUM-SENSING RECEPTOR-RELATED"/>
    <property type="match status" value="1"/>
</dbReference>
<dbReference type="InterPro" id="IPR000068">
    <property type="entry name" value="GPCR_3_Ca_sens_rcpt-rel"/>
</dbReference>
<evidence type="ECO:0000256" key="8">
    <source>
        <dbReference type="ARBA" id="ARBA00023136"/>
    </source>
</evidence>
<dbReference type="Pfam" id="PF01094">
    <property type="entry name" value="ANF_receptor"/>
    <property type="match status" value="1"/>
</dbReference>
<feature type="transmembrane region" description="Helical" evidence="12">
    <location>
        <begin position="759"/>
        <end position="782"/>
    </location>
</feature>
<dbReference type="Proteomes" id="UP000001646">
    <property type="component" value="Unplaced"/>
</dbReference>
<evidence type="ECO:0000256" key="3">
    <source>
        <dbReference type="ARBA" id="ARBA00022475"/>
    </source>
</evidence>
<dbReference type="GO" id="GO:0005886">
    <property type="term" value="C:plasma membrane"/>
    <property type="evidence" value="ECO:0007669"/>
    <property type="project" value="UniProtKB-SubCell"/>
</dbReference>
<dbReference type="Gene3D" id="3.40.50.2300">
    <property type="match status" value="2"/>
</dbReference>
<dbReference type="SUPFAM" id="SSF53822">
    <property type="entry name" value="Periplasmic binding protein-like I"/>
    <property type="match status" value="1"/>
</dbReference>
<dbReference type="InterPro" id="IPR001828">
    <property type="entry name" value="ANF_lig-bd_rcpt"/>
</dbReference>
<evidence type="ECO:0000259" key="13">
    <source>
        <dbReference type="PROSITE" id="PS50259"/>
    </source>
</evidence>
<comment type="similarity">
    <text evidence="2">Belongs to the G-protein coupled receptor 3 family.</text>
</comment>
<dbReference type="Ensembl" id="ENSACAT00000002907.3">
    <property type="protein sequence ID" value="ENSACAP00000002837.3"/>
    <property type="gene ID" value="ENSACAG00000039490.1"/>
</dbReference>
<reference evidence="14" key="3">
    <citation type="submission" date="2025-09" db="UniProtKB">
        <authorList>
            <consortium name="Ensembl"/>
        </authorList>
    </citation>
    <scope>IDENTIFICATION</scope>
</reference>
<keyword evidence="4 12" id="KW-0812">Transmembrane</keyword>
<evidence type="ECO:0000256" key="5">
    <source>
        <dbReference type="ARBA" id="ARBA00022729"/>
    </source>
</evidence>
<dbReference type="eggNOG" id="KOG1056">
    <property type="taxonomic scope" value="Eukaryota"/>
</dbReference>
<dbReference type="PROSITE" id="PS50259">
    <property type="entry name" value="G_PROTEIN_RECEP_F3_4"/>
    <property type="match status" value="1"/>
</dbReference>
<evidence type="ECO:0000256" key="6">
    <source>
        <dbReference type="ARBA" id="ARBA00022989"/>
    </source>
</evidence>
<dbReference type="InterPro" id="IPR004073">
    <property type="entry name" value="GPCR_3_vmron_rcpt_2"/>
</dbReference>